<evidence type="ECO:0000313" key="3">
    <source>
        <dbReference type="Proteomes" id="UP000183832"/>
    </source>
</evidence>
<dbReference type="OrthoDB" id="8062896at2759"/>
<dbReference type="InterPro" id="IPR005135">
    <property type="entry name" value="Endo/exonuclease/phosphatase"/>
</dbReference>
<sequence length="696" mass="80682">MIKCSKIKYDAIIFSEVKLKKGFPIHLYIIPEYKRYANLRSEEGGGGVIVFIKNDIVVEEQTSLTSGFEKLKLMIFNDNRKLKLLAYYRPPIQTNLNQFLSDLENEISSSNSKTIIVGDININTYSLSLRELSHDMITRQYNEMITSYGFKVINNIPTRLASGKTIDHFITNLHNDHTISNVTLRVDDAISDHCALITSVNYPQATKQITSRIIRNKVDLDLLMDNFEDISSVCDDFKNTDEIVEKITEEIKRAVRLSSRTLSFKIKKSENIKDWASEGLLSMIKEKDKLLMKRRKNHMSKDIQEKLEVMSGKLKKKMKDDFNNFMQQMVKVPDPKKLWRNLNVLLGRTSENTIEVIEEAGKKLKNKKEIANTFNNYFVSCASKLADSLEDDNQDQDVEKLVEKSIVFTTPTSKEIEIIISRLKSNSAAGYDEISAKRKMILNNDKTKCVMFRGSRSRMQLPAMIEIGRGISIARISTFKYLGLQLNEFLKWSEHIKVIERKIASSNAILWKLRYSLPTETKKLIYDTLIQSYISYMIQVWGFANYKELSNLQIMQNKALCNTYNLPNRTNRVEMYTHLVESHLPIRGIAVLNTSCHVYKSLNNQTHTNIIHTEAGATRSNMTLRNNSSLRPVKIRTEMREKSIEFIGPSIFNEIPDEIKRSKHQYEFKWCMRCYLRNENFIGSCFDSSFFKFQLR</sequence>
<evidence type="ECO:0000259" key="1">
    <source>
        <dbReference type="Pfam" id="PF03372"/>
    </source>
</evidence>
<evidence type="ECO:0000313" key="2">
    <source>
        <dbReference type="EMBL" id="CRL03366.1"/>
    </source>
</evidence>
<dbReference type="Pfam" id="PF03372">
    <property type="entry name" value="Exo_endo_phos"/>
    <property type="match status" value="1"/>
</dbReference>
<dbReference type="GO" id="GO:0003824">
    <property type="term" value="F:catalytic activity"/>
    <property type="evidence" value="ECO:0007669"/>
    <property type="project" value="InterPro"/>
</dbReference>
<protein>
    <submittedName>
        <fullName evidence="2">CLUMA_CG016746, isoform A</fullName>
    </submittedName>
</protein>
<organism evidence="2 3">
    <name type="scientific">Clunio marinus</name>
    <dbReference type="NCBI Taxonomy" id="568069"/>
    <lineage>
        <taxon>Eukaryota</taxon>
        <taxon>Metazoa</taxon>
        <taxon>Ecdysozoa</taxon>
        <taxon>Arthropoda</taxon>
        <taxon>Hexapoda</taxon>
        <taxon>Insecta</taxon>
        <taxon>Pterygota</taxon>
        <taxon>Neoptera</taxon>
        <taxon>Endopterygota</taxon>
        <taxon>Diptera</taxon>
        <taxon>Nematocera</taxon>
        <taxon>Chironomoidea</taxon>
        <taxon>Chironomidae</taxon>
        <taxon>Clunio</taxon>
    </lineage>
</organism>
<name>A0A1J1IW52_9DIPT</name>
<proteinExistence type="predicted"/>
<dbReference type="SUPFAM" id="SSF56219">
    <property type="entry name" value="DNase I-like"/>
    <property type="match status" value="1"/>
</dbReference>
<dbReference type="Gene3D" id="3.60.10.10">
    <property type="entry name" value="Endonuclease/exonuclease/phosphatase"/>
    <property type="match status" value="1"/>
</dbReference>
<dbReference type="Proteomes" id="UP000183832">
    <property type="component" value="Unassembled WGS sequence"/>
</dbReference>
<dbReference type="PANTHER" id="PTHR47510">
    <property type="entry name" value="REVERSE TRANSCRIPTASE DOMAIN-CONTAINING PROTEIN"/>
    <property type="match status" value="1"/>
</dbReference>
<accession>A0A1J1IW52</accession>
<keyword evidence="3" id="KW-1185">Reference proteome</keyword>
<dbReference type="STRING" id="568069.A0A1J1IW52"/>
<dbReference type="AlphaFoldDB" id="A0A1J1IW52"/>
<feature type="domain" description="Endonuclease/exonuclease/phosphatase" evidence="1">
    <location>
        <begin position="8"/>
        <end position="193"/>
    </location>
</feature>
<dbReference type="PANTHER" id="PTHR47510:SF3">
    <property type="entry name" value="ENDO_EXONUCLEASE_PHOSPHATASE DOMAIN-CONTAINING PROTEIN"/>
    <property type="match status" value="1"/>
</dbReference>
<gene>
    <name evidence="2" type="ORF">CLUMA_CG016746</name>
</gene>
<reference evidence="2 3" key="1">
    <citation type="submission" date="2015-04" db="EMBL/GenBank/DDBJ databases">
        <authorList>
            <person name="Syromyatnikov M.Y."/>
            <person name="Popov V.N."/>
        </authorList>
    </citation>
    <scope>NUCLEOTIDE SEQUENCE [LARGE SCALE GENOMIC DNA]</scope>
</reference>
<dbReference type="InterPro" id="IPR036691">
    <property type="entry name" value="Endo/exonu/phosph_ase_sf"/>
</dbReference>
<dbReference type="EMBL" id="CVRI01000059">
    <property type="protein sequence ID" value="CRL03366.1"/>
    <property type="molecule type" value="Genomic_DNA"/>
</dbReference>